<dbReference type="Proteomes" id="UP001194696">
    <property type="component" value="Unassembled WGS sequence"/>
</dbReference>
<evidence type="ECO:0000313" key="2">
    <source>
        <dbReference type="EMBL" id="KAG0283185.1"/>
    </source>
</evidence>
<keyword evidence="3" id="KW-1185">Reference proteome</keyword>
<evidence type="ECO:0000256" key="1">
    <source>
        <dbReference type="SAM" id="MobiDB-lite"/>
    </source>
</evidence>
<protein>
    <submittedName>
        <fullName evidence="2">Uncharacterized protein</fullName>
    </submittedName>
</protein>
<feature type="region of interest" description="Disordered" evidence="1">
    <location>
        <begin position="51"/>
        <end position="70"/>
    </location>
</feature>
<name>A0ABQ7JQN0_9FUNG</name>
<reference evidence="2 3" key="1">
    <citation type="journal article" date="2020" name="Fungal Divers.">
        <title>Resolving the Mortierellaceae phylogeny through synthesis of multi-gene phylogenetics and phylogenomics.</title>
        <authorList>
            <person name="Vandepol N."/>
            <person name="Liber J."/>
            <person name="Desiro A."/>
            <person name="Na H."/>
            <person name="Kennedy M."/>
            <person name="Barry K."/>
            <person name="Grigoriev I.V."/>
            <person name="Miller A.N."/>
            <person name="O'Donnell K."/>
            <person name="Stajich J.E."/>
            <person name="Bonito G."/>
        </authorList>
    </citation>
    <scope>NUCLEOTIDE SEQUENCE [LARGE SCALE GENOMIC DNA]</scope>
    <source>
        <strain evidence="2 3">AD045</strain>
    </source>
</reference>
<organism evidence="2 3">
    <name type="scientific">Linnemannia gamsii</name>
    <dbReference type="NCBI Taxonomy" id="64522"/>
    <lineage>
        <taxon>Eukaryota</taxon>
        <taxon>Fungi</taxon>
        <taxon>Fungi incertae sedis</taxon>
        <taxon>Mucoromycota</taxon>
        <taxon>Mortierellomycotina</taxon>
        <taxon>Mortierellomycetes</taxon>
        <taxon>Mortierellales</taxon>
        <taxon>Mortierellaceae</taxon>
        <taxon>Linnemannia</taxon>
    </lineage>
</organism>
<sequence length="133" mass="14653">MPSRPDHSAWSIIIKDIEYTGHLQVDRSKSLLSTRVVKELGLRVVDVVKPNTQQQAKGERRPASSTSSPSIVQTAALLPIQLASRESSKVMLSLEVGDVEYYNLLVGDDICSQYNVRFIGDDHCDLKGSNILG</sequence>
<proteinExistence type="predicted"/>
<dbReference type="EMBL" id="JAAAIM010000940">
    <property type="protein sequence ID" value="KAG0283185.1"/>
    <property type="molecule type" value="Genomic_DNA"/>
</dbReference>
<gene>
    <name evidence="2" type="ORF">BGZ96_012453</name>
</gene>
<comment type="caution">
    <text evidence="2">The sequence shown here is derived from an EMBL/GenBank/DDBJ whole genome shotgun (WGS) entry which is preliminary data.</text>
</comment>
<evidence type="ECO:0000313" key="3">
    <source>
        <dbReference type="Proteomes" id="UP001194696"/>
    </source>
</evidence>
<accession>A0ABQ7JQN0</accession>